<evidence type="ECO:0000256" key="4">
    <source>
        <dbReference type="ARBA" id="ARBA00022490"/>
    </source>
</evidence>
<comment type="similarity">
    <text evidence="2">Belongs to the TsaE family.</text>
</comment>
<reference evidence="11 12" key="1">
    <citation type="submission" date="2018-11" db="EMBL/GenBank/DDBJ databases">
        <title>Genomic Encyclopedia of Type Strains, Phase IV (KMG-IV): sequencing the most valuable type-strain genomes for metagenomic binning, comparative biology and taxonomic classification.</title>
        <authorList>
            <person name="Goeker M."/>
        </authorList>
    </citation>
    <scope>NUCLEOTIDE SEQUENCE [LARGE SCALE GENOMIC DNA]</scope>
    <source>
        <strain evidence="11 12">DSM 22027</strain>
    </source>
</reference>
<evidence type="ECO:0000256" key="7">
    <source>
        <dbReference type="ARBA" id="ARBA00022741"/>
    </source>
</evidence>
<dbReference type="EMBL" id="RJVA01000009">
    <property type="protein sequence ID" value="ROR03063.1"/>
    <property type="molecule type" value="Genomic_DNA"/>
</dbReference>
<dbReference type="Pfam" id="PF02367">
    <property type="entry name" value="TsaE"/>
    <property type="match status" value="1"/>
</dbReference>
<dbReference type="NCBIfam" id="TIGR00150">
    <property type="entry name" value="T6A_YjeE"/>
    <property type="match status" value="1"/>
</dbReference>
<evidence type="ECO:0000256" key="8">
    <source>
        <dbReference type="ARBA" id="ARBA00022840"/>
    </source>
</evidence>
<dbReference type="GO" id="GO:0005737">
    <property type="term" value="C:cytoplasm"/>
    <property type="evidence" value="ECO:0007669"/>
    <property type="project" value="UniProtKB-SubCell"/>
</dbReference>
<evidence type="ECO:0000256" key="5">
    <source>
        <dbReference type="ARBA" id="ARBA00022694"/>
    </source>
</evidence>
<keyword evidence="12" id="KW-1185">Reference proteome</keyword>
<dbReference type="Gene3D" id="3.40.50.300">
    <property type="entry name" value="P-loop containing nucleotide triphosphate hydrolases"/>
    <property type="match status" value="1"/>
</dbReference>
<evidence type="ECO:0000256" key="9">
    <source>
        <dbReference type="ARBA" id="ARBA00022842"/>
    </source>
</evidence>
<keyword evidence="7" id="KW-0547">Nucleotide-binding</keyword>
<evidence type="ECO:0000256" key="10">
    <source>
        <dbReference type="ARBA" id="ARBA00032441"/>
    </source>
</evidence>
<protein>
    <recommendedName>
        <fullName evidence="3">tRNA threonylcarbamoyladenosine biosynthesis protein TsaE</fullName>
    </recommendedName>
    <alternativeName>
        <fullName evidence="10">t(6)A37 threonylcarbamoyladenosine biosynthesis protein TsaE</fullName>
    </alternativeName>
</protein>
<keyword evidence="9" id="KW-0460">Magnesium</keyword>
<dbReference type="SUPFAM" id="SSF52540">
    <property type="entry name" value="P-loop containing nucleoside triphosphate hydrolases"/>
    <property type="match status" value="1"/>
</dbReference>
<evidence type="ECO:0000313" key="11">
    <source>
        <dbReference type="EMBL" id="ROR03063.1"/>
    </source>
</evidence>
<dbReference type="GO" id="GO:0046872">
    <property type="term" value="F:metal ion binding"/>
    <property type="evidence" value="ECO:0007669"/>
    <property type="project" value="UniProtKB-KW"/>
</dbReference>
<name>A0A3N1VJS4_9BACT</name>
<evidence type="ECO:0000256" key="2">
    <source>
        <dbReference type="ARBA" id="ARBA00007599"/>
    </source>
</evidence>
<evidence type="ECO:0000256" key="6">
    <source>
        <dbReference type="ARBA" id="ARBA00022723"/>
    </source>
</evidence>
<keyword evidence="8" id="KW-0067">ATP-binding</keyword>
<dbReference type="RefSeq" id="WP_123288860.1">
    <property type="nucleotide sequence ID" value="NZ_RJVA01000009.1"/>
</dbReference>
<accession>A0A3N1VJS4</accession>
<dbReference type="AlphaFoldDB" id="A0A3N1VJS4"/>
<organism evidence="11 12">
    <name type="scientific">Desulfosoma caldarium</name>
    <dbReference type="NCBI Taxonomy" id="610254"/>
    <lineage>
        <taxon>Bacteria</taxon>
        <taxon>Pseudomonadati</taxon>
        <taxon>Thermodesulfobacteriota</taxon>
        <taxon>Syntrophobacteria</taxon>
        <taxon>Syntrophobacterales</taxon>
        <taxon>Syntrophobacteraceae</taxon>
        <taxon>Desulfosoma</taxon>
    </lineage>
</organism>
<keyword evidence="6" id="KW-0479">Metal-binding</keyword>
<evidence type="ECO:0000256" key="3">
    <source>
        <dbReference type="ARBA" id="ARBA00019010"/>
    </source>
</evidence>
<dbReference type="InterPro" id="IPR003442">
    <property type="entry name" value="T6A_TsaE"/>
</dbReference>
<comment type="subcellular location">
    <subcellularLocation>
        <location evidence="1">Cytoplasm</location>
    </subcellularLocation>
</comment>
<dbReference type="Proteomes" id="UP000276223">
    <property type="component" value="Unassembled WGS sequence"/>
</dbReference>
<keyword evidence="5" id="KW-0819">tRNA processing</keyword>
<dbReference type="OrthoDB" id="9799110at2"/>
<comment type="caution">
    <text evidence="11">The sequence shown here is derived from an EMBL/GenBank/DDBJ whole genome shotgun (WGS) entry which is preliminary data.</text>
</comment>
<dbReference type="PANTHER" id="PTHR33540:SF2">
    <property type="entry name" value="TRNA THREONYLCARBAMOYLADENOSINE BIOSYNTHESIS PROTEIN TSAE"/>
    <property type="match status" value="1"/>
</dbReference>
<gene>
    <name evidence="11" type="ORF">EDC27_0318</name>
</gene>
<evidence type="ECO:0000256" key="1">
    <source>
        <dbReference type="ARBA" id="ARBA00004496"/>
    </source>
</evidence>
<dbReference type="PANTHER" id="PTHR33540">
    <property type="entry name" value="TRNA THREONYLCARBAMOYLADENOSINE BIOSYNTHESIS PROTEIN TSAE"/>
    <property type="match status" value="1"/>
</dbReference>
<dbReference type="GO" id="GO:0005524">
    <property type="term" value="F:ATP binding"/>
    <property type="evidence" value="ECO:0007669"/>
    <property type="project" value="UniProtKB-KW"/>
</dbReference>
<proteinExistence type="inferred from homology"/>
<dbReference type="InterPro" id="IPR027417">
    <property type="entry name" value="P-loop_NTPase"/>
</dbReference>
<keyword evidence="4" id="KW-0963">Cytoplasm</keyword>
<sequence length="177" mass="19534">MNTVICVESHAPESSLAFGRAIGERLVSGDVVALWGELGAGKTLLTRGIALGLGIPAETAITSPTFTLINEYEGRLRLYHMDGYRISDPEELETLPWREALFGHGVAVVEWPERLGSLLPAARLDVFLEILGPTSRRLRAIFHIKDLERRFADLFLSLKEGLQPKDEHDKAAFTAPS</sequence>
<dbReference type="GO" id="GO:0002949">
    <property type="term" value="P:tRNA threonylcarbamoyladenosine modification"/>
    <property type="evidence" value="ECO:0007669"/>
    <property type="project" value="InterPro"/>
</dbReference>
<evidence type="ECO:0000313" key="12">
    <source>
        <dbReference type="Proteomes" id="UP000276223"/>
    </source>
</evidence>